<name>A0A930GY73_9FIRM</name>
<gene>
    <name evidence="2" type="ORF">HXM93_07420</name>
</gene>
<protein>
    <submittedName>
        <fullName evidence="2">Uncharacterized protein</fullName>
    </submittedName>
</protein>
<evidence type="ECO:0000313" key="2">
    <source>
        <dbReference type="EMBL" id="MBF1284341.1"/>
    </source>
</evidence>
<proteinExistence type="predicted"/>
<feature type="region of interest" description="Disordered" evidence="1">
    <location>
        <begin position="136"/>
        <end position="174"/>
    </location>
</feature>
<comment type="caution">
    <text evidence="2">The sequence shown here is derived from an EMBL/GenBank/DDBJ whole genome shotgun (WGS) entry which is preliminary data.</text>
</comment>
<accession>A0A930GY73</accession>
<dbReference type="Proteomes" id="UP000709351">
    <property type="component" value="Unassembled WGS sequence"/>
</dbReference>
<organism evidence="2 3">
    <name type="scientific">Oribacterium parvum</name>
    <dbReference type="NCBI Taxonomy" id="1501329"/>
    <lineage>
        <taxon>Bacteria</taxon>
        <taxon>Bacillati</taxon>
        <taxon>Bacillota</taxon>
        <taxon>Clostridia</taxon>
        <taxon>Lachnospirales</taxon>
        <taxon>Lachnospiraceae</taxon>
        <taxon>Oribacterium</taxon>
    </lineage>
</organism>
<feature type="compositionally biased region" description="Basic and acidic residues" evidence="1">
    <location>
        <begin position="153"/>
        <end position="165"/>
    </location>
</feature>
<evidence type="ECO:0000313" key="3">
    <source>
        <dbReference type="Proteomes" id="UP000709351"/>
    </source>
</evidence>
<dbReference type="EMBL" id="JABZRD010000475">
    <property type="protein sequence ID" value="MBF1284341.1"/>
    <property type="molecule type" value="Genomic_DNA"/>
</dbReference>
<reference evidence="2" key="1">
    <citation type="submission" date="2020-04" db="EMBL/GenBank/DDBJ databases">
        <title>Deep metagenomics examines the oral microbiome during advanced dental caries in children, revealing novel taxa and co-occurrences with host molecules.</title>
        <authorList>
            <person name="Baker J.L."/>
            <person name="Morton J.T."/>
            <person name="Dinis M."/>
            <person name="Alvarez R."/>
            <person name="Tran N.C."/>
            <person name="Knight R."/>
            <person name="Edlund A."/>
        </authorList>
    </citation>
    <scope>NUCLEOTIDE SEQUENCE</scope>
    <source>
        <strain evidence="2">JCVI_24_bin.2</strain>
    </source>
</reference>
<evidence type="ECO:0000256" key="1">
    <source>
        <dbReference type="SAM" id="MobiDB-lite"/>
    </source>
</evidence>
<dbReference type="RefSeq" id="WP_273155541.1">
    <property type="nucleotide sequence ID" value="NZ_CAUSUX010000002.1"/>
</dbReference>
<sequence>MAKKFGSLVFLAAVAGAAAGVVSYLYKYQKFSEEVDQDFTDVVDSAMEVKDSAKRSYTILKDSRTKEDFKAVAKDLGFAAKNLAMDTKNLAVDAGKDAYKAVREAFDKKKSEFMDDEESVDSEDVDVEFYYDDDVVDSKENKEVQDENTGNADTKKLEDSVKEEGSGLVVTEEV</sequence>
<dbReference type="AlphaFoldDB" id="A0A930GY73"/>
<feature type="compositionally biased region" description="Basic and acidic residues" evidence="1">
    <location>
        <begin position="136"/>
        <end position="145"/>
    </location>
</feature>